<dbReference type="Proteomes" id="UP000006043">
    <property type="component" value="Unassembled WGS sequence"/>
</dbReference>
<dbReference type="HOGENOM" id="CLU_3422081_0_0_11"/>
<evidence type="ECO:0008006" key="3">
    <source>
        <dbReference type="Google" id="ProtNLM"/>
    </source>
</evidence>
<comment type="caution">
    <text evidence="1">The sequence shown here is derived from an EMBL/GenBank/DDBJ whole genome shotgun (WGS) entry which is preliminary data.</text>
</comment>
<organism evidence="1 2">
    <name type="scientific">Mycolicibacterium fortuitum subsp. fortuitum DSM 46621 = ATCC 6841 = JCM 6387</name>
    <dbReference type="NCBI Taxonomy" id="1214102"/>
    <lineage>
        <taxon>Bacteria</taxon>
        <taxon>Bacillati</taxon>
        <taxon>Actinomycetota</taxon>
        <taxon>Actinomycetes</taxon>
        <taxon>Mycobacteriales</taxon>
        <taxon>Mycobacteriaceae</taxon>
        <taxon>Mycolicibacterium</taxon>
    </lineage>
</organism>
<evidence type="ECO:0000313" key="1">
    <source>
        <dbReference type="EMBL" id="EJZ15361.1"/>
    </source>
</evidence>
<evidence type="ECO:0000313" key="2">
    <source>
        <dbReference type="Proteomes" id="UP000006043"/>
    </source>
</evidence>
<feature type="non-terminal residue" evidence="1">
    <location>
        <position position="1"/>
    </location>
</feature>
<accession>K0V8N5</accession>
<sequence length="23" mass="2382">PAAGAVGRERTVWLLDEAAASKL</sequence>
<dbReference type="EMBL" id="ALQB01000013">
    <property type="protein sequence ID" value="EJZ15361.1"/>
    <property type="molecule type" value="Genomic_DNA"/>
</dbReference>
<gene>
    <name evidence="1" type="ORF">MFORT_05253</name>
</gene>
<dbReference type="AlphaFoldDB" id="K0V8N5"/>
<proteinExistence type="predicted"/>
<name>K0V8N5_MYCFO</name>
<reference evidence="1 2" key="1">
    <citation type="journal article" date="2012" name="J. Bacteriol.">
        <title>Complete Genome Sequence of Mycobacterium fortuitum subsp. fortuitum Type Strain DSM46621.</title>
        <authorList>
            <person name="Ho Y.S."/>
            <person name="Adroub S.A."/>
            <person name="Aleisa F."/>
            <person name="Mahmood H."/>
            <person name="Othoum G."/>
            <person name="Rashid F."/>
            <person name="Zaher M."/>
            <person name="Ali S."/>
            <person name="Bitter W."/>
            <person name="Pain A."/>
            <person name="Abdallah A.M."/>
        </authorList>
    </citation>
    <scope>NUCLEOTIDE SEQUENCE [LARGE SCALE GENOMIC DNA]</scope>
    <source>
        <strain evidence="2">DSM46621</strain>
    </source>
</reference>
<protein>
    <recommendedName>
        <fullName evidence="3">6-phosphogluconolactonase</fullName>
    </recommendedName>
</protein>